<evidence type="ECO:0000313" key="9">
    <source>
        <dbReference type="EMBL" id="SEW03590.1"/>
    </source>
</evidence>
<name>A0A1I0NQ20_9FIRM</name>
<dbReference type="SUPFAM" id="SSF161098">
    <property type="entry name" value="MetI-like"/>
    <property type="match status" value="1"/>
</dbReference>
<dbReference type="Pfam" id="PF00528">
    <property type="entry name" value="BPD_transp_1"/>
    <property type="match status" value="1"/>
</dbReference>
<dbReference type="Proteomes" id="UP000199701">
    <property type="component" value="Unassembled WGS sequence"/>
</dbReference>
<dbReference type="RefSeq" id="WP_092451517.1">
    <property type="nucleotide sequence ID" value="NZ_FOJI01000003.1"/>
</dbReference>
<feature type="domain" description="ABC transmembrane type-1" evidence="8">
    <location>
        <begin position="70"/>
        <end position="260"/>
    </location>
</feature>
<dbReference type="Gene3D" id="1.10.3720.10">
    <property type="entry name" value="MetI-like"/>
    <property type="match status" value="1"/>
</dbReference>
<keyword evidence="3" id="KW-1003">Cell membrane</keyword>
<evidence type="ECO:0000256" key="1">
    <source>
        <dbReference type="ARBA" id="ARBA00004651"/>
    </source>
</evidence>
<dbReference type="AlphaFoldDB" id="A0A1I0NQ20"/>
<dbReference type="InterPro" id="IPR000515">
    <property type="entry name" value="MetI-like"/>
</dbReference>
<feature type="transmembrane region" description="Helical" evidence="7">
    <location>
        <begin position="105"/>
        <end position="129"/>
    </location>
</feature>
<evidence type="ECO:0000256" key="3">
    <source>
        <dbReference type="ARBA" id="ARBA00022475"/>
    </source>
</evidence>
<comment type="similarity">
    <text evidence="7">Belongs to the binding-protein-dependent transport system permease family.</text>
</comment>
<dbReference type="InterPro" id="IPR035906">
    <property type="entry name" value="MetI-like_sf"/>
</dbReference>
<keyword evidence="6 7" id="KW-0472">Membrane</keyword>
<keyword evidence="5 7" id="KW-1133">Transmembrane helix</keyword>
<dbReference type="EMBL" id="FOJI01000003">
    <property type="protein sequence ID" value="SEW03590.1"/>
    <property type="molecule type" value="Genomic_DNA"/>
</dbReference>
<evidence type="ECO:0000256" key="7">
    <source>
        <dbReference type="RuleBase" id="RU363032"/>
    </source>
</evidence>
<evidence type="ECO:0000256" key="5">
    <source>
        <dbReference type="ARBA" id="ARBA00022989"/>
    </source>
</evidence>
<proteinExistence type="inferred from homology"/>
<reference evidence="9 10" key="1">
    <citation type="submission" date="2016-10" db="EMBL/GenBank/DDBJ databases">
        <authorList>
            <person name="de Groot N.N."/>
        </authorList>
    </citation>
    <scope>NUCLEOTIDE SEQUENCE [LARGE SCALE GENOMIC DNA]</scope>
    <source>
        <strain evidence="9 10">DSM 9179</strain>
    </source>
</reference>
<dbReference type="GO" id="GO:0055085">
    <property type="term" value="P:transmembrane transport"/>
    <property type="evidence" value="ECO:0007669"/>
    <property type="project" value="InterPro"/>
</dbReference>
<accession>A0A1I0NQ20</accession>
<feature type="transmembrane region" description="Helical" evidence="7">
    <location>
        <begin position="135"/>
        <end position="155"/>
    </location>
</feature>
<evidence type="ECO:0000313" key="10">
    <source>
        <dbReference type="Proteomes" id="UP000199701"/>
    </source>
</evidence>
<keyword evidence="4 7" id="KW-0812">Transmembrane</keyword>
<feature type="transmembrane region" description="Helical" evidence="7">
    <location>
        <begin position="12"/>
        <end position="30"/>
    </location>
</feature>
<keyword evidence="2 7" id="KW-0813">Transport</keyword>
<gene>
    <name evidence="9" type="ORF">SAMN05421659_103288</name>
</gene>
<feature type="transmembrane region" description="Helical" evidence="7">
    <location>
        <begin position="237"/>
        <end position="260"/>
    </location>
</feature>
<dbReference type="GO" id="GO:0005886">
    <property type="term" value="C:plasma membrane"/>
    <property type="evidence" value="ECO:0007669"/>
    <property type="project" value="UniProtKB-SubCell"/>
</dbReference>
<dbReference type="CDD" id="cd06261">
    <property type="entry name" value="TM_PBP2"/>
    <property type="match status" value="1"/>
</dbReference>
<dbReference type="PANTHER" id="PTHR43744:SF8">
    <property type="entry name" value="SN-GLYCEROL-3-PHOSPHATE TRANSPORT SYSTEM PERMEASE PROTEIN UGPE"/>
    <property type="match status" value="1"/>
</dbReference>
<dbReference type="STRING" id="99656.SAMN05421659_103288"/>
<keyword evidence="10" id="KW-1185">Reference proteome</keyword>
<dbReference type="PROSITE" id="PS50928">
    <property type="entry name" value="ABC_TM1"/>
    <property type="match status" value="1"/>
</dbReference>
<organism evidence="9 10">
    <name type="scientific">[Clostridium] fimetarium</name>
    <dbReference type="NCBI Taxonomy" id="99656"/>
    <lineage>
        <taxon>Bacteria</taxon>
        <taxon>Bacillati</taxon>
        <taxon>Bacillota</taxon>
        <taxon>Clostridia</taxon>
        <taxon>Lachnospirales</taxon>
        <taxon>Lachnospiraceae</taxon>
    </lineage>
</organism>
<evidence type="ECO:0000259" key="8">
    <source>
        <dbReference type="PROSITE" id="PS50928"/>
    </source>
</evidence>
<dbReference type="OrthoDB" id="9787837at2"/>
<feature type="transmembrane region" description="Helical" evidence="7">
    <location>
        <begin position="74"/>
        <end position="93"/>
    </location>
</feature>
<feature type="transmembrane region" description="Helical" evidence="7">
    <location>
        <begin position="184"/>
        <end position="202"/>
    </location>
</feature>
<sequence>MIKQIMKKSIRILINTLIIIIFFVPFYWMILTAIKTVQETIQFPPSFWVSNPQWENFVTAFKAIPFMKYTVNSIIVSISVMALQFLTVIPAAYAFARLKFRGKSFLFGSILATMMVPSQLVFLPIYLMFSKWGLINNYLSLILPFATSAFGIFMMRQSFMQVPEEIVEAARLDKATELKIITKIMLPAAKPTIFMLALFSFISTWNDYFWPLIITTNNNVRTLPIGISSLRMVEGGITYHIVMAGNLLLIIPIIIAFFIAQKQIIRAFTYTGEK</sequence>
<evidence type="ECO:0000256" key="2">
    <source>
        <dbReference type="ARBA" id="ARBA00022448"/>
    </source>
</evidence>
<dbReference type="PANTHER" id="PTHR43744">
    <property type="entry name" value="ABC TRANSPORTER PERMEASE PROTEIN MG189-RELATED-RELATED"/>
    <property type="match status" value="1"/>
</dbReference>
<protein>
    <submittedName>
        <fullName evidence="9">sn-glycerol 3-phosphate transport system permease protein</fullName>
    </submittedName>
</protein>
<evidence type="ECO:0000256" key="4">
    <source>
        <dbReference type="ARBA" id="ARBA00022692"/>
    </source>
</evidence>
<evidence type="ECO:0000256" key="6">
    <source>
        <dbReference type="ARBA" id="ARBA00023136"/>
    </source>
</evidence>
<comment type="subcellular location">
    <subcellularLocation>
        <location evidence="1 7">Cell membrane</location>
        <topology evidence="1 7">Multi-pass membrane protein</topology>
    </subcellularLocation>
</comment>